<name>A0A9X1YHA3_9BURK</name>
<proteinExistence type="predicted"/>
<gene>
    <name evidence="1" type="ORF">LPC04_10280</name>
</gene>
<protein>
    <submittedName>
        <fullName evidence="1">Zinc-dependent peptidase</fullName>
    </submittedName>
</protein>
<dbReference type="GO" id="GO:0005829">
    <property type="term" value="C:cytosol"/>
    <property type="evidence" value="ECO:0007669"/>
    <property type="project" value="TreeGrafter"/>
</dbReference>
<dbReference type="InterPro" id="IPR024079">
    <property type="entry name" value="MetalloPept_cat_dom_sf"/>
</dbReference>
<keyword evidence="2" id="KW-1185">Reference proteome</keyword>
<dbReference type="PANTHER" id="PTHR30164:SF2">
    <property type="entry name" value="PROTEIN MTFA"/>
    <property type="match status" value="1"/>
</dbReference>
<dbReference type="PANTHER" id="PTHR30164">
    <property type="entry name" value="MTFA PEPTIDASE"/>
    <property type="match status" value="1"/>
</dbReference>
<dbReference type="InterPro" id="IPR010384">
    <property type="entry name" value="MtfA_fam"/>
</dbReference>
<dbReference type="SUPFAM" id="SSF55486">
    <property type="entry name" value="Metalloproteases ('zincins'), catalytic domain"/>
    <property type="match status" value="1"/>
</dbReference>
<dbReference type="Gene3D" id="1.10.472.150">
    <property type="entry name" value="Glucose-regulated metallo-peptidase M90, N-terminal domain"/>
    <property type="match status" value="1"/>
</dbReference>
<evidence type="ECO:0000313" key="2">
    <source>
        <dbReference type="Proteomes" id="UP001139353"/>
    </source>
</evidence>
<reference evidence="1" key="1">
    <citation type="submission" date="2021-11" db="EMBL/GenBank/DDBJ databases">
        <title>BS-T2-15 a new species belonging to the Comamonadaceae family isolated from the soil of a French oak forest.</title>
        <authorList>
            <person name="Mieszkin S."/>
            <person name="Alain K."/>
        </authorList>
    </citation>
    <scope>NUCLEOTIDE SEQUENCE</scope>
    <source>
        <strain evidence="1">BS-T2-15</strain>
    </source>
</reference>
<sequence length="259" mass="28488">MALSVFSRLGAWRERRALERRAIPDALWELTLLRLPFLARLDEADRAELRRLCSLFLDRKQFHGAGGIAVTDEMALLIAAQACLPVLRLGLHYYDGFVGIVVHPDEVVAQRSVMDEDGIVHEYEENLTGEAMSGGPLMLAWADVQDAAEAADWAYNVVIHEFAHVIDMAAGLADGVPPLPDAAARDRWIAVIDGAYEQFCELVDSGADTVVDPYGAEAVEEFFAVAVEAFFVASMPFKRESPAMYALLADYFRQDPAGA</sequence>
<accession>A0A9X1YHA3</accession>
<dbReference type="EMBL" id="JAJLJH010000002">
    <property type="protein sequence ID" value="MCK9686093.1"/>
    <property type="molecule type" value="Genomic_DNA"/>
</dbReference>
<evidence type="ECO:0000313" key="1">
    <source>
        <dbReference type="EMBL" id="MCK9686093.1"/>
    </source>
</evidence>
<dbReference type="GO" id="GO:0008237">
    <property type="term" value="F:metallopeptidase activity"/>
    <property type="evidence" value="ECO:0007669"/>
    <property type="project" value="InterPro"/>
</dbReference>
<dbReference type="GO" id="GO:0004177">
    <property type="term" value="F:aminopeptidase activity"/>
    <property type="evidence" value="ECO:0007669"/>
    <property type="project" value="TreeGrafter"/>
</dbReference>
<dbReference type="CDD" id="cd20169">
    <property type="entry name" value="Peptidase_M90_mtfA"/>
    <property type="match status" value="1"/>
</dbReference>
<dbReference type="AlphaFoldDB" id="A0A9X1YHA3"/>
<dbReference type="Proteomes" id="UP001139353">
    <property type="component" value="Unassembled WGS sequence"/>
</dbReference>
<organism evidence="1 2">
    <name type="scientific">Scleromatobacter humisilvae</name>
    <dbReference type="NCBI Taxonomy" id="2897159"/>
    <lineage>
        <taxon>Bacteria</taxon>
        <taxon>Pseudomonadati</taxon>
        <taxon>Pseudomonadota</taxon>
        <taxon>Betaproteobacteria</taxon>
        <taxon>Burkholderiales</taxon>
        <taxon>Sphaerotilaceae</taxon>
        <taxon>Scleromatobacter</taxon>
    </lineage>
</organism>
<dbReference type="Pfam" id="PF06167">
    <property type="entry name" value="Peptidase_M90"/>
    <property type="match status" value="1"/>
</dbReference>
<dbReference type="RefSeq" id="WP_275682123.1">
    <property type="nucleotide sequence ID" value="NZ_JAJLJH010000002.1"/>
</dbReference>
<dbReference type="Gene3D" id="3.40.390.10">
    <property type="entry name" value="Collagenase (Catalytic Domain)"/>
    <property type="match status" value="1"/>
</dbReference>
<comment type="caution">
    <text evidence="1">The sequence shown here is derived from an EMBL/GenBank/DDBJ whole genome shotgun (WGS) entry which is preliminary data.</text>
</comment>
<dbReference type="InterPro" id="IPR042252">
    <property type="entry name" value="MtfA_N"/>
</dbReference>